<evidence type="ECO:0000256" key="3">
    <source>
        <dbReference type="ARBA" id="ARBA00012748"/>
    </source>
</evidence>
<keyword evidence="4 11" id="KW-0032">Aminotransferase</keyword>
<protein>
    <recommendedName>
        <fullName evidence="3">histidinol-phosphate transaminase</fullName>
        <ecNumber evidence="3">2.6.1.9</ecNumber>
    </recommendedName>
</protein>
<dbReference type="Gene3D" id="3.90.1150.10">
    <property type="entry name" value="Aspartate Aminotransferase, domain 1"/>
    <property type="match status" value="1"/>
</dbReference>
<comment type="similarity">
    <text evidence="2">Belongs to the class-II pyridoxal-phosphate-dependent aminotransferase family. Histidinol-phosphate aminotransferase subfamily.</text>
</comment>
<keyword evidence="8" id="KW-0368">Histidine biosynthesis</keyword>
<keyword evidence="6" id="KW-0808">Transferase</keyword>
<dbReference type="RefSeq" id="WP_382255708.1">
    <property type="nucleotide sequence ID" value="NZ_JBHTBX010000004.1"/>
</dbReference>
<sequence>MSPRIHGGTDALGAARWDFSSNANACGPCPLVLEQVHAADATHYPDPGYWHLREHLARLHEVDPGRILIAGSASEFIQRFTAWRFREGARRVWMPEHCYGDYAHAAQAWGLPRVSQPSAADMAWLCDPGSPLGQNESPAMASSLLDLPWMAVVLDAAYAPLRLVGEPALSAGDRHRCWQMWSPNKALGMTGIRGAYVIAPLQADDTALRSLEALAPSWPVGAHAQAMLQAWTLDEVQDWVTDSRERLVQWKDRLVQLLEQRGWRVLPSVTPYLCARPPQPLDVGGLREASIKLRDATSFGLSGWWRLSAQPPDALAALEAALDRMPAREVLS</sequence>
<evidence type="ECO:0000256" key="9">
    <source>
        <dbReference type="ARBA" id="ARBA00047481"/>
    </source>
</evidence>
<dbReference type="InterPro" id="IPR015422">
    <property type="entry name" value="PyrdxlP-dep_Trfase_small"/>
</dbReference>
<evidence type="ECO:0000259" key="10">
    <source>
        <dbReference type="Pfam" id="PF00155"/>
    </source>
</evidence>
<evidence type="ECO:0000256" key="8">
    <source>
        <dbReference type="ARBA" id="ARBA00023102"/>
    </source>
</evidence>
<dbReference type="InterPro" id="IPR050106">
    <property type="entry name" value="HistidinolP_aminotransfase"/>
</dbReference>
<dbReference type="EMBL" id="JBHTBX010000004">
    <property type="protein sequence ID" value="MFC7434403.1"/>
    <property type="molecule type" value="Genomic_DNA"/>
</dbReference>
<dbReference type="Gene3D" id="3.40.640.10">
    <property type="entry name" value="Type I PLP-dependent aspartate aminotransferase-like (Major domain)"/>
    <property type="match status" value="1"/>
</dbReference>
<dbReference type="PANTHER" id="PTHR43643">
    <property type="entry name" value="HISTIDINOL-PHOSPHATE AMINOTRANSFERASE 2"/>
    <property type="match status" value="1"/>
</dbReference>
<dbReference type="EC" id="2.6.1.9" evidence="3"/>
<feature type="domain" description="Aminotransferase class I/classII large" evidence="10">
    <location>
        <begin position="19"/>
        <end position="309"/>
    </location>
</feature>
<proteinExistence type="inferred from homology"/>
<dbReference type="InterPro" id="IPR004839">
    <property type="entry name" value="Aminotransferase_I/II_large"/>
</dbReference>
<comment type="pathway">
    <text evidence="1">Amino-acid biosynthesis; L-histidine biosynthesis; L-histidine from 5-phospho-alpha-D-ribose 1-diphosphate: step 7/9.</text>
</comment>
<evidence type="ECO:0000256" key="4">
    <source>
        <dbReference type="ARBA" id="ARBA00022576"/>
    </source>
</evidence>
<keyword evidence="12" id="KW-1185">Reference proteome</keyword>
<dbReference type="GO" id="GO:0008483">
    <property type="term" value="F:transaminase activity"/>
    <property type="evidence" value="ECO:0007669"/>
    <property type="project" value="UniProtKB-KW"/>
</dbReference>
<dbReference type="Pfam" id="PF00155">
    <property type="entry name" value="Aminotran_1_2"/>
    <property type="match status" value="1"/>
</dbReference>
<organism evidence="11 12">
    <name type="scientific">Hydrogenophaga bisanensis</name>
    <dbReference type="NCBI Taxonomy" id="439611"/>
    <lineage>
        <taxon>Bacteria</taxon>
        <taxon>Pseudomonadati</taxon>
        <taxon>Pseudomonadota</taxon>
        <taxon>Betaproteobacteria</taxon>
        <taxon>Burkholderiales</taxon>
        <taxon>Comamonadaceae</taxon>
        <taxon>Hydrogenophaga</taxon>
    </lineage>
</organism>
<reference evidence="12" key="1">
    <citation type="journal article" date="2019" name="Int. J. Syst. Evol. Microbiol.">
        <title>The Global Catalogue of Microorganisms (GCM) 10K type strain sequencing project: providing services to taxonomists for standard genome sequencing and annotation.</title>
        <authorList>
            <consortium name="The Broad Institute Genomics Platform"/>
            <consortium name="The Broad Institute Genome Sequencing Center for Infectious Disease"/>
            <person name="Wu L."/>
            <person name="Ma J."/>
        </authorList>
    </citation>
    <scope>NUCLEOTIDE SEQUENCE [LARGE SCALE GENOMIC DNA]</scope>
    <source>
        <strain evidence="12">CCUG 54518</strain>
    </source>
</reference>
<dbReference type="InterPro" id="IPR015421">
    <property type="entry name" value="PyrdxlP-dep_Trfase_major"/>
</dbReference>
<evidence type="ECO:0000256" key="5">
    <source>
        <dbReference type="ARBA" id="ARBA00022605"/>
    </source>
</evidence>
<accession>A0ABW2R8J9</accession>
<evidence type="ECO:0000313" key="12">
    <source>
        <dbReference type="Proteomes" id="UP001596495"/>
    </source>
</evidence>
<dbReference type="InterPro" id="IPR015424">
    <property type="entry name" value="PyrdxlP-dep_Trfase"/>
</dbReference>
<dbReference type="Proteomes" id="UP001596495">
    <property type="component" value="Unassembled WGS sequence"/>
</dbReference>
<dbReference type="PANTHER" id="PTHR43643:SF6">
    <property type="entry name" value="HISTIDINOL-PHOSPHATE AMINOTRANSFERASE"/>
    <property type="match status" value="1"/>
</dbReference>
<evidence type="ECO:0000256" key="2">
    <source>
        <dbReference type="ARBA" id="ARBA00007970"/>
    </source>
</evidence>
<keyword evidence="5" id="KW-0028">Amino-acid biosynthesis</keyword>
<keyword evidence="7" id="KW-0663">Pyridoxal phosphate</keyword>
<dbReference type="CDD" id="cd00609">
    <property type="entry name" value="AAT_like"/>
    <property type="match status" value="1"/>
</dbReference>
<evidence type="ECO:0000256" key="1">
    <source>
        <dbReference type="ARBA" id="ARBA00005011"/>
    </source>
</evidence>
<comment type="catalytic activity">
    <reaction evidence="9">
        <text>L-histidinol phosphate + 2-oxoglutarate = 3-(imidazol-4-yl)-2-oxopropyl phosphate + L-glutamate</text>
        <dbReference type="Rhea" id="RHEA:23744"/>
        <dbReference type="ChEBI" id="CHEBI:16810"/>
        <dbReference type="ChEBI" id="CHEBI:29985"/>
        <dbReference type="ChEBI" id="CHEBI:57766"/>
        <dbReference type="ChEBI" id="CHEBI:57980"/>
        <dbReference type="EC" id="2.6.1.9"/>
    </reaction>
</comment>
<evidence type="ECO:0000256" key="6">
    <source>
        <dbReference type="ARBA" id="ARBA00022679"/>
    </source>
</evidence>
<dbReference type="SUPFAM" id="SSF53383">
    <property type="entry name" value="PLP-dependent transferases"/>
    <property type="match status" value="1"/>
</dbReference>
<evidence type="ECO:0000313" key="11">
    <source>
        <dbReference type="EMBL" id="MFC7434403.1"/>
    </source>
</evidence>
<comment type="caution">
    <text evidence="11">The sequence shown here is derived from an EMBL/GenBank/DDBJ whole genome shotgun (WGS) entry which is preliminary data.</text>
</comment>
<name>A0ABW2R8J9_9BURK</name>
<gene>
    <name evidence="11" type="ORF">ACFQNJ_07750</name>
</gene>
<evidence type="ECO:0000256" key="7">
    <source>
        <dbReference type="ARBA" id="ARBA00022898"/>
    </source>
</evidence>